<organism evidence="1 2">
    <name type="scientific">Dentiscutata erythropus</name>
    <dbReference type="NCBI Taxonomy" id="1348616"/>
    <lineage>
        <taxon>Eukaryota</taxon>
        <taxon>Fungi</taxon>
        <taxon>Fungi incertae sedis</taxon>
        <taxon>Mucoromycota</taxon>
        <taxon>Glomeromycotina</taxon>
        <taxon>Glomeromycetes</taxon>
        <taxon>Diversisporales</taxon>
        <taxon>Gigasporaceae</taxon>
        <taxon>Dentiscutata</taxon>
    </lineage>
</organism>
<dbReference type="Proteomes" id="UP000789405">
    <property type="component" value="Unassembled WGS sequence"/>
</dbReference>
<sequence>SNSSSSSEDALTVLTEEQKIHLQDEVRVLIEGGALANLKLDPSKKWREQSHNIW</sequence>
<evidence type="ECO:0000313" key="1">
    <source>
        <dbReference type="EMBL" id="CAG8785198.1"/>
    </source>
</evidence>
<accession>A0A9N9P507</accession>
<proteinExistence type="predicted"/>
<feature type="non-terminal residue" evidence="1">
    <location>
        <position position="1"/>
    </location>
</feature>
<dbReference type="EMBL" id="CAJVPY010023534">
    <property type="protein sequence ID" value="CAG8785198.1"/>
    <property type="molecule type" value="Genomic_DNA"/>
</dbReference>
<comment type="caution">
    <text evidence="1">The sequence shown here is derived from an EMBL/GenBank/DDBJ whole genome shotgun (WGS) entry which is preliminary data.</text>
</comment>
<gene>
    <name evidence="1" type="ORF">DERYTH_LOCUS20251</name>
</gene>
<name>A0A9N9P507_9GLOM</name>
<dbReference type="AlphaFoldDB" id="A0A9N9P507"/>
<reference evidence="1" key="1">
    <citation type="submission" date="2021-06" db="EMBL/GenBank/DDBJ databases">
        <authorList>
            <person name="Kallberg Y."/>
            <person name="Tangrot J."/>
            <person name="Rosling A."/>
        </authorList>
    </citation>
    <scope>NUCLEOTIDE SEQUENCE</scope>
    <source>
        <strain evidence="1">MA453B</strain>
    </source>
</reference>
<keyword evidence="2" id="KW-1185">Reference proteome</keyword>
<feature type="non-terminal residue" evidence="1">
    <location>
        <position position="54"/>
    </location>
</feature>
<protein>
    <submittedName>
        <fullName evidence="1">72_t:CDS:1</fullName>
    </submittedName>
</protein>
<evidence type="ECO:0000313" key="2">
    <source>
        <dbReference type="Proteomes" id="UP000789405"/>
    </source>
</evidence>